<dbReference type="Gramene" id="TVU01715">
    <property type="protein sequence ID" value="TVU01715"/>
    <property type="gene ID" value="EJB05_52827"/>
</dbReference>
<protein>
    <recommendedName>
        <fullName evidence="5">NAC domain-containing protein</fullName>
    </recommendedName>
</protein>
<dbReference type="EMBL" id="RWGY01000398">
    <property type="protein sequence ID" value="TVU01715.1"/>
    <property type="molecule type" value="Genomic_DNA"/>
</dbReference>
<proteinExistence type="predicted"/>
<evidence type="ECO:0000256" key="2">
    <source>
        <dbReference type="ARBA" id="ARBA00023125"/>
    </source>
</evidence>
<dbReference type="PANTHER" id="PTHR31744">
    <property type="entry name" value="PROTEIN CUP-SHAPED COTYLEDON 2-RELATED"/>
    <property type="match status" value="1"/>
</dbReference>
<dbReference type="PANTHER" id="PTHR31744:SF87">
    <property type="entry name" value="CONTAINING PROTEIN 21_22, PUTATIVE, EXPRESSED-RELATED"/>
    <property type="match status" value="1"/>
</dbReference>
<evidence type="ECO:0000259" key="5">
    <source>
        <dbReference type="PROSITE" id="PS51005"/>
    </source>
</evidence>
<dbReference type="InterPro" id="IPR036093">
    <property type="entry name" value="NAC_dom_sf"/>
</dbReference>
<dbReference type="Pfam" id="PF02365">
    <property type="entry name" value="NAM"/>
    <property type="match status" value="1"/>
</dbReference>
<keyword evidence="8" id="KW-1185">Reference proteome</keyword>
<evidence type="ECO:0000313" key="6">
    <source>
        <dbReference type="EMBL" id="TVU01715.1"/>
    </source>
</evidence>
<evidence type="ECO:0000256" key="4">
    <source>
        <dbReference type="ARBA" id="ARBA00023242"/>
    </source>
</evidence>
<comment type="caution">
    <text evidence="6">The sequence shown here is derived from an EMBL/GenBank/DDBJ whole genome shotgun (WGS) entry which is preliminary data.</text>
</comment>
<evidence type="ECO:0000256" key="3">
    <source>
        <dbReference type="ARBA" id="ARBA00023163"/>
    </source>
</evidence>
<dbReference type="SUPFAM" id="SSF101941">
    <property type="entry name" value="NAC domain"/>
    <property type="match status" value="1"/>
</dbReference>
<accession>A0A5J9SRX6</accession>
<evidence type="ECO:0000256" key="1">
    <source>
        <dbReference type="ARBA" id="ARBA00023015"/>
    </source>
</evidence>
<organism evidence="6 8">
    <name type="scientific">Eragrostis curvula</name>
    <name type="common">weeping love grass</name>
    <dbReference type="NCBI Taxonomy" id="38414"/>
    <lineage>
        <taxon>Eukaryota</taxon>
        <taxon>Viridiplantae</taxon>
        <taxon>Streptophyta</taxon>
        <taxon>Embryophyta</taxon>
        <taxon>Tracheophyta</taxon>
        <taxon>Spermatophyta</taxon>
        <taxon>Magnoliopsida</taxon>
        <taxon>Liliopsida</taxon>
        <taxon>Poales</taxon>
        <taxon>Poaceae</taxon>
        <taxon>PACMAD clade</taxon>
        <taxon>Chloridoideae</taxon>
        <taxon>Eragrostideae</taxon>
        <taxon>Eragrostidinae</taxon>
        <taxon>Eragrostis</taxon>
    </lineage>
</organism>
<dbReference type="Gramene" id="TVU48660">
    <property type="protein sequence ID" value="TVU48660"/>
    <property type="gene ID" value="EJB05_08302"/>
</dbReference>
<keyword evidence="4" id="KW-0539">Nucleus</keyword>
<dbReference type="AlphaFoldDB" id="A0A5J9SRX6"/>
<dbReference type="InterPro" id="IPR003441">
    <property type="entry name" value="NAC-dom"/>
</dbReference>
<dbReference type="Proteomes" id="UP000324897">
    <property type="component" value="Chromosome 5"/>
</dbReference>
<dbReference type="OrthoDB" id="730183at2759"/>
<dbReference type="Gene3D" id="2.170.150.80">
    <property type="entry name" value="NAC domain"/>
    <property type="match status" value="1"/>
</dbReference>
<feature type="domain" description="NAC" evidence="5">
    <location>
        <begin position="20"/>
        <end position="172"/>
    </location>
</feature>
<keyword evidence="3" id="KW-0804">Transcription</keyword>
<dbReference type="GO" id="GO:0003677">
    <property type="term" value="F:DNA binding"/>
    <property type="evidence" value="ECO:0007669"/>
    <property type="project" value="UniProtKB-KW"/>
</dbReference>
<evidence type="ECO:0000313" key="8">
    <source>
        <dbReference type="Proteomes" id="UP000324897"/>
    </source>
</evidence>
<feature type="non-terminal residue" evidence="6">
    <location>
        <position position="1"/>
    </location>
</feature>
<sequence>MIRSDMDASMTRLRDFESRLPPGFRFHPSDEELVFYYLRGKVHSSELMMMSSPAITMVEVDLHVREPWELPEAAKLSDKEWYFFSFRDRKYATGSRTNRATKHGYWKATGKDKVIHEHGMMMEVGMRKTLVFYFGRAPNGRRSDWVMHEFRLVTSVDTPPTEGWVLCRVFHKGKGEADHAGGSDKIFGHPGGGSLSPPQPPAYNLDGLLFPITVSSSSPITNDMPDPAMLQQLAPPDAGFDISAEATRVAGANHEMLIYDGERYMQEMDMALLEGGNYYF</sequence>
<name>A0A5J9SRX6_9POAL</name>
<evidence type="ECO:0000313" key="7">
    <source>
        <dbReference type="EMBL" id="TVU48660.1"/>
    </source>
</evidence>
<dbReference type="GO" id="GO:0006355">
    <property type="term" value="P:regulation of DNA-templated transcription"/>
    <property type="evidence" value="ECO:0007669"/>
    <property type="project" value="InterPro"/>
</dbReference>
<keyword evidence="2" id="KW-0238">DNA-binding</keyword>
<dbReference type="EMBL" id="RWGY01000004">
    <property type="protein sequence ID" value="TVU48660.1"/>
    <property type="molecule type" value="Genomic_DNA"/>
</dbReference>
<reference evidence="6 8" key="1">
    <citation type="journal article" date="2019" name="Sci. Rep.">
        <title>A high-quality genome of Eragrostis curvula grass provides insights into Poaceae evolution and supports new strategies to enhance forage quality.</title>
        <authorList>
            <person name="Carballo J."/>
            <person name="Santos B.A.C.M."/>
            <person name="Zappacosta D."/>
            <person name="Garbus I."/>
            <person name="Selva J.P."/>
            <person name="Gallo C.A."/>
            <person name="Diaz A."/>
            <person name="Albertini E."/>
            <person name="Caccamo M."/>
            <person name="Echenique V."/>
        </authorList>
    </citation>
    <scope>NUCLEOTIDE SEQUENCE [LARGE SCALE GENOMIC DNA]</scope>
    <source>
        <strain evidence="8">cv. Victoria</strain>
        <tissue evidence="6">Leaf</tissue>
    </source>
</reference>
<dbReference type="PROSITE" id="PS51005">
    <property type="entry name" value="NAC"/>
    <property type="match status" value="1"/>
</dbReference>
<gene>
    <name evidence="7" type="ORF">EJB05_08302</name>
    <name evidence="6" type="ORF">EJB05_52827</name>
</gene>
<keyword evidence="1" id="KW-0805">Transcription regulation</keyword>